<name>A0A8B7UIB0_CASCN</name>
<dbReference type="InterPro" id="IPR008296">
    <property type="entry name" value="TFPI-like"/>
</dbReference>
<comment type="function">
    <text evidence="11">May play a role in the regulation of plasmin-mediated matrix remodeling. Inhibits trypsin, plasmin, factor VIIa/tissue factor and weakly factor Xa. Has no effect on thrombin.</text>
</comment>
<dbReference type="GO" id="GO:0004867">
    <property type="term" value="F:serine-type endopeptidase inhibitor activity"/>
    <property type="evidence" value="ECO:0007669"/>
    <property type="project" value="UniProtKB-UniRule"/>
</dbReference>
<gene>
    <name evidence="15" type="primary">Tfpi2</name>
</gene>
<keyword evidence="8 13" id="KW-0094">Blood coagulation</keyword>
<dbReference type="FunFam" id="4.10.410.10:FF:000004">
    <property type="entry name" value="Tissue factor pathway inhibitor"/>
    <property type="match status" value="1"/>
</dbReference>
<evidence type="ECO:0000256" key="10">
    <source>
        <dbReference type="ARBA" id="ARBA00023180"/>
    </source>
</evidence>
<dbReference type="PIRSF" id="PIRSF001620">
    <property type="entry name" value="TFPI"/>
    <property type="match status" value="1"/>
</dbReference>
<dbReference type="SMART" id="SM00131">
    <property type="entry name" value="KU"/>
    <property type="match status" value="3"/>
</dbReference>
<dbReference type="GeneID" id="109686229"/>
<dbReference type="FunFam" id="4.10.410.10:FF:000011">
    <property type="entry name" value="Tissue factor pathway inhibitor"/>
    <property type="match status" value="1"/>
</dbReference>
<dbReference type="CDD" id="cd22616">
    <property type="entry name" value="Kunitz_TFPI2_1-like"/>
    <property type="match status" value="1"/>
</dbReference>
<reference evidence="15" key="1">
    <citation type="submission" date="2025-08" db="UniProtKB">
        <authorList>
            <consortium name="RefSeq"/>
        </authorList>
    </citation>
    <scope>IDENTIFICATION</scope>
    <source>
        <tissue evidence="15">Leukocyte</tissue>
    </source>
</reference>
<dbReference type="RefSeq" id="XP_020019042.1">
    <property type="nucleotide sequence ID" value="XM_020163453.1"/>
</dbReference>
<organism evidence="15">
    <name type="scientific">Castor canadensis</name>
    <name type="common">American beaver</name>
    <dbReference type="NCBI Taxonomy" id="51338"/>
    <lineage>
        <taxon>Eukaryota</taxon>
        <taxon>Metazoa</taxon>
        <taxon>Chordata</taxon>
        <taxon>Craniata</taxon>
        <taxon>Vertebrata</taxon>
        <taxon>Euteleostomi</taxon>
        <taxon>Mammalia</taxon>
        <taxon>Eutheria</taxon>
        <taxon>Euarchontoglires</taxon>
        <taxon>Glires</taxon>
        <taxon>Rodentia</taxon>
        <taxon>Castorimorpha</taxon>
        <taxon>Castoridae</taxon>
        <taxon>Castor</taxon>
    </lineage>
</organism>
<dbReference type="Gene3D" id="4.10.410.10">
    <property type="entry name" value="Pancreatic trypsin inhibitor Kunitz domain"/>
    <property type="match status" value="3"/>
</dbReference>
<evidence type="ECO:0000256" key="6">
    <source>
        <dbReference type="ARBA" id="ARBA00022737"/>
    </source>
</evidence>
<keyword evidence="14" id="KW-1185">Reference proteome</keyword>
<evidence type="ECO:0000256" key="3">
    <source>
        <dbReference type="ARBA" id="ARBA00022690"/>
    </source>
</evidence>
<dbReference type="InterPro" id="IPR002223">
    <property type="entry name" value="Kunitz_BPTI"/>
</dbReference>
<dbReference type="InterPro" id="IPR050098">
    <property type="entry name" value="TFPI/VKTCI-like"/>
</dbReference>
<dbReference type="OrthoDB" id="5950222at2759"/>
<dbReference type="FunFam" id="4.10.410.10:FF:000018">
    <property type="entry name" value="Tissue factor pathway inhibitor"/>
    <property type="match status" value="1"/>
</dbReference>
<evidence type="ECO:0000256" key="7">
    <source>
        <dbReference type="ARBA" id="ARBA00022900"/>
    </source>
</evidence>
<sequence length="225" mass="25329">MDPARALGLLLSPLLLLMMRAAPGLVTPATTVANYDTEICFLRPDNGPCRALIPRYYYDRHTQNCLKFTYGGCLGNANNFESLEACNDVCWRIEKVPLVCRMDVNDVQCGQPTWKYFFNLSSMACEKFMSGGCEHNGNQFPDEATCRDYCIPKRKSPSYCYSPKDEGSCSANITRYYFNSRFQVCEPFTYSGCGGNENNFVSKEDCGRVCTKGSKLLPSQFLNKL</sequence>
<dbReference type="InterPro" id="IPR020901">
    <property type="entry name" value="Prtase_inh_Kunz-CS"/>
</dbReference>
<dbReference type="Pfam" id="PF00014">
    <property type="entry name" value="Kunitz_BPTI"/>
    <property type="match status" value="3"/>
</dbReference>
<proteinExistence type="predicted"/>
<dbReference type="CTD" id="7980"/>
<evidence type="ECO:0000256" key="1">
    <source>
        <dbReference type="ARBA" id="ARBA00004613"/>
    </source>
</evidence>
<evidence type="ECO:0000313" key="14">
    <source>
        <dbReference type="Proteomes" id="UP001732720"/>
    </source>
</evidence>
<evidence type="ECO:0000256" key="8">
    <source>
        <dbReference type="ARBA" id="ARBA00023084"/>
    </source>
</evidence>
<keyword evidence="2" id="KW-0964">Secreted</keyword>
<dbReference type="Proteomes" id="UP001732720">
    <property type="component" value="Chromosome 2"/>
</dbReference>
<evidence type="ECO:0000256" key="4">
    <source>
        <dbReference type="ARBA" id="ARBA00022696"/>
    </source>
</evidence>
<keyword evidence="10" id="KW-0325">Glycoprotein</keyword>
<comment type="subunit">
    <text evidence="12">Finds in a complex with ABCB1, TFPI2 and PPP2R3C; leading to the dephosphorylation of ABCB1.</text>
</comment>
<dbReference type="InterPro" id="IPR036880">
    <property type="entry name" value="Kunitz_BPTI_sf"/>
</dbReference>
<keyword evidence="4 13" id="KW-0356">Hemostasis</keyword>
<accession>A0A8B7UIB0</accession>
<dbReference type="AlphaFoldDB" id="A0A8B7UIB0"/>
<dbReference type="CDD" id="cd22615">
    <property type="entry name" value="Kunitz_TFPI1_TFPI2_3-like"/>
    <property type="match status" value="1"/>
</dbReference>
<keyword evidence="7 13" id="KW-0722">Serine protease inhibitor</keyword>
<keyword evidence="9" id="KW-1015">Disulfide bond</keyword>
<dbReference type="PANTHER" id="PTHR10083:SF328">
    <property type="entry name" value="TISSUE FACTOR PATHWAY INHIBITOR"/>
    <property type="match status" value="1"/>
</dbReference>
<dbReference type="PROSITE" id="PS50279">
    <property type="entry name" value="BPTI_KUNITZ_2"/>
    <property type="match status" value="3"/>
</dbReference>
<evidence type="ECO:0000256" key="11">
    <source>
        <dbReference type="ARBA" id="ARBA00060238"/>
    </source>
</evidence>
<keyword evidence="5 13" id="KW-0732">Signal</keyword>
<evidence type="ECO:0000256" key="2">
    <source>
        <dbReference type="ARBA" id="ARBA00022525"/>
    </source>
</evidence>
<dbReference type="SUPFAM" id="SSF57362">
    <property type="entry name" value="BPTI-like"/>
    <property type="match status" value="3"/>
</dbReference>
<dbReference type="PROSITE" id="PS00280">
    <property type="entry name" value="BPTI_KUNITZ_1"/>
    <property type="match status" value="2"/>
</dbReference>
<evidence type="ECO:0000256" key="5">
    <source>
        <dbReference type="ARBA" id="ARBA00022729"/>
    </source>
</evidence>
<keyword evidence="3 13" id="KW-0646">Protease inhibitor</keyword>
<dbReference type="KEGG" id="ccan:109686229"/>
<dbReference type="PANTHER" id="PTHR10083">
    <property type="entry name" value="KUNITZ-TYPE PROTEASE INHIBITOR-RELATED"/>
    <property type="match status" value="1"/>
</dbReference>
<evidence type="ECO:0000313" key="15">
    <source>
        <dbReference type="RefSeq" id="XP_020019042.1"/>
    </source>
</evidence>
<evidence type="ECO:0000256" key="12">
    <source>
        <dbReference type="ARBA" id="ARBA00065443"/>
    </source>
</evidence>
<comment type="subcellular location">
    <subcellularLocation>
        <location evidence="1 13">Secreted</location>
    </subcellularLocation>
</comment>
<protein>
    <recommendedName>
        <fullName evidence="13">Tissue factor pathway inhibitor</fullName>
    </recommendedName>
</protein>
<keyword evidence="6" id="KW-0677">Repeat</keyword>
<dbReference type="GO" id="GO:0005615">
    <property type="term" value="C:extracellular space"/>
    <property type="evidence" value="ECO:0007669"/>
    <property type="project" value="TreeGrafter"/>
</dbReference>
<evidence type="ECO:0000256" key="13">
    <source>
        <dbReference type="PIRNR" id="PIRNR001620"/>
    </source>
</evidence>
<dbReference type="PRINTS" id="PR00759">
    <property type="entry name" value="BASICPTASE"/>
</dbReference>
<evidence type="ECO:0000256" key="9">
    <source>
        <dbReference type="ARBA" id="ARBA00023157"/>
    </source>
</evidence>
<dbReference type="GO" id="GO:0007596">
    <property type="term" value="P:blood coagulation"/>
    <property type="evidence" value="ECO:0007669"/>
    <property type="project" value="UniProtKB-UniRule"/>
</dbReference>